<sequence length="158" mass="18190">MDKDSEISRVLKSNRAKLKETLTKGDLLEEYINNFIQVAEKKGNIEKKKRDMEKQKPKKPYVRNTCMPEVINIKLDSLKKKTEGIQREIPAKTTGVVTDWRRKRSRANCQGKRRGDSKTLFRTREKSILKVSSQPESSVVSQTSYSACEKGEFSVPRP</sequence>
<name>A0A1R3GMJ3_COCAP</name>
<proteinExistence type="predicted"/>
<organism evidence="2 3">
    <name type="scientific">Corchorus capsularis</name>
    <name type="common">Jute</name>
    <dbReference type="NCBI Taxonomy" id="210143"/>
    <lineage>
        <taxon>Eukaryota</taxon>
        <taxon>Viridiplantae</taxon>
        <taxon>Streptophyta</taxon>
        <taxon>Embryophyta</taxon>
        <taxon>Tracheophyta</taxon>
        <taxon>Spermatophyta</taxon>
        <taxon>Magnoliopsida</taxon>
        <taxon>eudicotyledons</taxon>
        <taxon>Gunneridae</taxon>
        <taxon>Pentapetalae</taxon>
        <taxon>rosids</taxon>
        <taxon>malvids</taxon>
        <taxon>Malvales</taxon>
        <taxon>Malvaceae</taxon>
        <taxon>Grewioideae</taxon>
        <taxon>Apeibeae</taxon>
        <taxon>Corchorus</taxon>
    </lineage>
</organism>
<feature type="region of interest" description="Disordered" evidence="1">
    <location>
        <begin position="102"/>
        <end position="121"/>
    </location>
</feature>
<keyword evidence="3" id="KW-1185">Reference proteome</keyword>
<evidence type="ECO:0000313" key="3">
    <source>
        <dbReference type="Proteomes" id="UP000188268"/>
    </source>
</evidence>
<reference evidence="2 3" key="1">
    <citation type="submission" date="2013-09" db="EMBL/GenBank/DDBJ databases">
        <title>Corchorus capsularis genome sequencing.</title>
        <authorList>
            <person name="Alam M."/>
            <person name="Haque M.S."/>
            <person name="Islam M.S."/>
            <person name="Emdad E.M."/>
            <person name="Islam M.M."/>
            <person name="Ahmed B."/>
            <person name="Halim A."/>
            <person name="Hossen Q.M.M."/>
            <person name="Hossain M.Z."/>
            <person name="Ahmed R."/>
            <person name="Khan M.M."/>
            <person name="Islam R."/>
            <person name="Rashid M.M."/>
            <person name="Khan S.A."/>
            <person name="Rahman M.S."/>
            <person name="Alam M."/>
        </authorList>
    </citation>
    <scope>NUCLEOTIDE SEQUENCE [LARGE SCALE GENOMIC DNA]</scope>
    <source>
        <strain evidence="3">cv. CVL-1</strain>
        <tissue evidence="2">Whole seedling</tissue>
    </source>
</reference>
<dbReference type="EMBL" id="AWWV01013985">
    <property type="protein sequence ID" value="OMO59334.1"/>
    <property type="molecule type" value="Genomic_DNA"/>
</dbReference>
<comment type="caution">
    <text evidence="2">The sequence shown here is derived from an EMBL/GenBank/DDBJ whole genome shotgun (WGS) entry which is preliminary data.</text>
</comment>
<protein>
    <submittedName>
        <fullName evidence="2">Uncharacterized protein</fullName>
    </submittedName>
</protein>
<dbReference type="Gramene" id="OMO59334">
    <property type="protein sequence ID" value="OMO59334"/>
    <property type="gene ID" value="CCACVL1_24909"/>
</dbReference>
<evidence type="ECO:0000256" key="1">
    <source>
        <dbReference type="SAM" id="MobiDB-lite"/>
    </source>
</evidence>
<gene>
    <name evidence="2" type="ORF">CCACVL1_24909</name>
</gene>
<accession>A0A1R3GMJ3</accession>
<evidence type="ECO:0000313" key="2">
    <source>
        <dbReference type="EMBL" id="OMO59334.1"/>
    </source>
</evidence>
<dbReference type="AlphaFoldDB" id="A0A1R3GMJ3"/>
<dbReference type="Proteomes" id="UP000188268">
    <property type="component" value="Unassembled WGS sequence"/>
</dbReference>